<evidence type="ECO:0000256" key="7">
    <source>
        <dbReference type="ARBA" id="ARBA00023211"/>
    </source>
</evidence>
<dbReference type="PANTHER" id="PTHR11963:SF20">
    <property type="entry name" value="PEPTIDASE B"/>
    <property type="match status" value="1"/>
</dbReference>
<dbReference type="EMBL" id="JAJUBC010000005">
    <property type="protein sequence ID" value="MDD1792723.1"/>
    <property type="molecule type" value="Genomic_DNA"/>
</dbReference>
<dbReference type="PIRSF" id="PIRSF036388">
    <property type="entry name" value="Ctsl_amnpptdse_B"/>
    <property type="match status" value="1"/>
</dbReference>
<keyword evidence="3" id="KW-0963">Cytoplasm</keyword>
<keyword evidence="2 9" id="KW-0031">Aminopeptidase</keyword>
<dbReference type="InterPro" id="IPR047620">
    <property type="entry name" value="M17_PepB-like_N"/>
</dbReference>
<dbReference type="InterPro" id="IPR011356">
    <property type="entry name" value="Leucine_aapep/pepB"/>
</dbReference>
<accession>A0ABT5QXI7</accession>
<dbReference type="Gene3D" id="3.40.630.10">
    <property type="entry name" value="Zn peptidases"/>
    <property type="match status" value="1"/>
</dbReference>
<keyword evidence="6 9" id="KW-0378">Hydrolase</keyword>
<dbReference type="RefSeq" id="WP_274163611.1">
    <property type="nucleotide sequence ID" value="NZ_JAJUBC010000005.1"/>
</dbReference>
<dbReference type="Proteomes" id="UP001149400">
    <property type="component" value="Unassembled WGS sequence"/>
</dbReference>
<proteinExistence type="inferred from homology"/>
<dbReference type="PANTHER" id="PTHR11963">
    <property type="entry name" value="LEUCINE AMINOPEPTIDASE-RELATED"/>
    <property type="match status" value="1"/>
</dbReference>
<dbReference type="PRINTS" id="PR00481">
    <property type="entry name" value="LAMNOPPTDASE"/>
</dbReference>
<keyword evidence="4" id="KW-0645">Protease</keyword>
<dbReference type="Pfam" id="PF12404">
    <property type="entry name" value="DUF3663"/>
    <property type="match status" value="1"/>
</dbReference>
<dbReference type="EC" id="3.4.11.23" evidence="9"/>
<keyword evidence="7" id="KW-0464">Manganese</keyword>
<gene>
    <name evidence="9" type="primary">pepB</name>
    <name evidence="9" type="ORF">LRP50_06260</name>
</gene>
<comment type="caution">
    <text evidence="9">The sequence shown here is derived from an EMBL/GenBank/DDBJ whole genome shotgun (WGS) entry which is preliminary data.</text>
</comment>
<sequence>MTEKMRIALSTESAAEVWGNNAVVSFGQDGAIVHAVGEDILSPVQQAARKLESQGIRKISLVGDNWDLESAWAFYQGLRGPKAGVEFEAPTLESSSLKDLNNRITAIDWVCQIINETAEEVGPQQLAVRAGEFIKSQAPSPEHVKYKIVSGADLLEHGWVGVHTVGRGSARKPAMLQLDYNPTGNADAEVFACIIGKGITFDSGGYSIKQSSFMDAMKADMGGAAMATGGLGLAIAQGLNKRVKLILCCAENMISSNAYKLGDIITYKNGVTVEVLNSDAEGRLVLADGLLYANKFNPTLTVDCATLTGSAKMALGNDYHALFSFDQSLADRCLVAANAENEGMWQLPLAEFHRNMLPSSFADLANVGAGQYSPGASTAAAFLSYFVDDYKNGWIHLDCSGTYRKGASDKWAVGATGMGVKTLSRILMDESSR</sequence>
<dbReference type="NCBIfam" id="NF003450">
    <property type="entry name" value="PRK05015.1"/>
    <property type="match status" value="1"/>
</dbReference>
<evidence type="ECO:0000256" key="2">
    <source>
        <dbReference type="ARBA" id="ARBA00022438"/>
    </source>
</evidence>
<organism evidence="9 10">
    <name type="scientific">Enterovibrio gelatinilyticus</name>
    <dbReference type="NCBI Taxonomy" id="2899819"/>
    <lineage>
        <taxon>Bacteria</taxon>
        <taxon>Pseudomonadati</taxon>
        <taxon>Pseudomonadota</taxon>
        <taxon>Gammaproteobacteria</taxon>
        <taxon>Vibrionales</taxon>
        <taxon>Vibrionaceae</taxon>
        <taxon>Enterovibrio</taxon>
    </lineage>
</organism>
<feature type="domain" description="Cytosol aminopeptidase" evidence="8">
    <location>
        <begin position="277"/>
        <end position="284"/>
    </location>
</feature>
<dbReference type="InterPro" id="IPR008330">
    <property type="entry name" value="Pept_M17_PepB"/>
</dbReference>
<dbReference type="Pfam" id="PF00883">
    <property type="entry name" value="Peptidase_M17"/>
    <property type="match status" value="1"/>
</dbReference>
<keyword evidence="5" id="KW-0479">Metal-binding</keyword>
<dbReference type="SUPFAM" id="SSF53187">
    <property type="entry name" value="Zn-dependent exopeptidases"/>
    <property type="match status" value="1"/>
</dbReference>
<evidence type="ECO:0000256" key="1">
    <source>
        <dbReference type="ARBA" id="ARBA00009528"/>
    </source>
</evidence>
<protein>
    <submittedName>
        <fullName evidence="9">Aminopeptidase PepB</fullName>
        <ecNumber evidence="9">3.4.11.23</ecNumber>
    </submittedName>
</protein>
<evidence type="ECO:0000313" key="10">
    <source>
        <dbReference type="Proteomes" id="UP001149400"/>
    </source>
</evidence>
<keyword evidence="10" id="KW-1185">Reference proteome</keyword>
<evidence type="ECO:0000256" key="3">
    <source>
        <dbReference type="ARBA" id="ARBA00022490"/>
    </source>
</evidence>
<name>A0ABT5QXI7_9GAMM</name>
<comment type="similarity">
    <text evidence="1">Belongs to the peptidase M17 family.</text>
</comment>
<dbReference type="PROSITE" id="PS00631">
    <property type="entry name" value="CYTOSOL_AP"/>
    <property type="match status" value="1"/>
</dbReference>
<reference evidence="9" key="1">
    <citation type="submission" date="2021-12" db="EMBL/GenBank/DDBJ databases">
        <title>Enterovibrio ZSDZ35 sp. nov. and Enterovibrio ZSDZ42 sp. nov., isolated from coastal seawater in Qingdao.</title>
        <authorList>
            <person name="Zhang P."/>
        </authorList>
    </citation>
    <scope>NUCLEOTIDE SEQUENCE</scope>
    <source>
        <strain evidence="9">ZSDZ42</strain>
    </source>
</reference>
<dbReference type="InterPro" id="IPR000819">
    <property type="entry name" value="Peptidase_M17_C"/>
</dbReference>
<dbReference type="GO" id="GO:0004177">
    <property type="term" value="F:aminopeptidase activity"/>
    <property type="evidence" value="ECO:0007669"/>
    <property type="project" value="UniProtKB-KW"/>
</dbReference>
<evidence type="ECO:0000256" key="6">
    <source>
        <dbReference type="ARBA" id="ARBA00022801"/>
    </source>
</evidence>
<evidence type="ECO:0000256" key="4">
    <source>
        <dbReference type="ARBA" id="ARBA00022670"/>
    </source>
</evidence>
<evidence type="ECO:0000259" key="8">
    <source>
        <dbReference type="PROSITE" id="PS00631"/>
    </source>
</evidence>
<dbReference type="CDD" id="cd00433">
    <property type="entry name" value="Peptidase_M17"/>
    <property type="match status" value="1"/>
</dbReference>
<evidence type="ECO:0000256" key="5">
    <source>
        <dbReference type="ARBA" id="ARBA00022723"/>
    </source>
</evidence>
<evidence type="ECO:0000313" key="9">
    <source>
        <dbReference type="EMBL" id="MDD1792723.1"/>
    </source>
</evidence>